<name>A0A6N9ZPR1_9HYPH</name>
<dbReference type="AlphaFoldDB" id="A0A6N9ZPR1"/>
<proteinExistence type="predicted"/>
<evidence type="ECO:0000256" key="1">
    <source>
        <dbReference type="SAM" id="SignalP"/>
    </source>
</evidence>
<sequence>MRVIAASVFCLILTKIATAQGAEDSRSSHLQAFNAEDKSCYAVNRAYENTHNSGRYSFTISELQDDGHLRPYMEVRAIDNVAYSRIENGVWDEDKRLPIRTPLDAHSGLPVFTSCKELGNSQTEEGLAFHYSAYWHRYKWSAAIEIWISKTSGKFIKTISRYDQGAGEMPFPVAVQIMDYDRAHAMKPIVPDACWTLDLETPPAICIDLTSPSPITAH</sequence>
<feature type="chain" id="PRO_5026826016" description="DUF4412 domain-containing protein" evidence="1">
    <location>
        <begin position="22"/>
        <end position="218"/>
    </location>
</feature>
<reference evidence="2 3" key="1">
    <citation type="submission" date="2019-12" db="EMBL/GenBank/DDBJ databases">
        <title>Rhizobium genotypes associated with high levels of biological nitrogen fixation by grain legumes in a temperate-maritime cropping system.</title>
        <authorList>
            <person name="Maluk M."/>
            <person name="Francesc Ferrando Molina F."/>
            <person name="Lopez Del Egido L."/>
            <person name="Lafos M."/>
            <person name="Langarica-Fuentes A."/>
            <person name="Gebre Yohannes G."/>
            <person name="Young M.W."/>
            <person name="Martin P."/>
            <person name="Gantlett R."/>
            <person name="Kenicer G."/>
            <person name="Hawes C."/>
            <person name="Begg G.S."/>
            <person name="Quilliam R.S."/>
            <person name="Squire G.R."/>
            <person name="Poole P.S."/>
            <person name="Young P.W."/>
            <person name="Iannetta P.M."/>
            <person name="James E.K."/>
        </authorList>
    </citation>
    <scope>NUCLEOTIDE SEQUENCE [LARGE SCALE GENOMIC DNA]</scope>
    <source>
        <strain evidence="2 3">JHI2449</strain>
    </source>
</reference>
<evidence type="ECO:0000313" key="2">
    <source>
        <dbReference type="EMBL" id="NEH94970.1"/>
    </source>
</evidence>
<comment type="caution">
    <text evidence="2">The sequence shown here is derived from an EMBL/GenBank/DDBJ whole genome shotgun (WGS) entry which is preliminary data.</text>
</comment>
<feature type="signal peptide" evidence="1">
    <location>
        <begin position="1"/>
        <end position="21"/>
    </location>
</feature>
<gene>
    <name evidence="2" type="ORF">GR206_28805</name>
</gene>
<organism evidence="2 3">
    <name type="scientific">Rhizobium laguerreae</name>
    <dbReference type="NCBI Taxonomy" id="1076926"/>
    <lineage>
        <taxon>Bacteria</taxon>
        <taxon>Pseudomonadati</taxon>
        <taxon>Pseudomonadota</taxon>
        <taxon>Alphaproteobacteria</taxon>
        <taxon>Hyphomicrobiales</taxon>
        <taxon>Rhizobiaceae</taxon>
        <taxon>Rhizobium/Agrobacterium group</taxon>
        <taxon>Rhizobium</taxon>
    </lineage>
</organism>
<keyword evidence="1" id="KW-0732">Signal</keyword>
<dbReference type="RefSeq" id="WP_163882628.1">
    <property type="nucleotide sequence ID" value="NZ_WUEP01000029.1"/>
</dbReference>
<evidence type="ECO:0008006" key="4">
    <source>
        <dbReference type="Google" id="ProtNLM"/>
    </source>
</evidence>
<protein>
    <recommendedName>
        <fullName evidence="4">DUF4412 domain-containing protein</fullName>
    </recommendedName>
</protein>
<evidence type="ECO:0000313" key="3">
    <source>
        <dbReference type="Proteomes" id="UP000468864"/>
    </source>
</evidence>
<dbReference type="Proteomes" id="UP000468864">
    <property type="component" value="Unassembled WGS sequence"/>
</dbReference>
<accession>A0A6N9ZPR1</accession>
<dbReference type="EMBL" id="WUEP01000029">
    <property type="protein sequence ID" value="NEH94970.1"/>
    <property type="molecule type" value="Genomic_DNA"/>
</dbReference>